<evidence type="ECO:0000256" key="1">
    <source>
        <dbReference type="SAM" id="Phobius"/>
    </source>
</evidence>
<keyword evidence="1" id="KW-0472">Membrane</keyword>
<organism evidence="2 3">
    <name type="scientific">Aliikangiella marina</name>
    <dbReference type="NCBI Taxonomy" id="1712262"/>
    <lineage>
        <taxon>Bacteria</taxon>
        <taxon>Pseudomonadati</taxon>
        <taxon>Pseudomonadota</taxon>
        <taxon>Gammaproteobacteria</taxon>
        <taxon>Oceanospirillales</taxon>
        <taxon>Pleioneaceae</taxon>
        <taxon>Aliikangiella</taxon>
    </lineage>
</organism>
<reference evidence="2 3" key="1">
    <citation type="submission" date="2019-06" db="EMBL/GenBank/DDBJ databases">
        <title>Draft genome of Aliikangiella marina GYP-15.</title>
        <authorList>
            <person name="Wang G."/>
        </authorList>
    </citation>
    <scope>NUCLEOTIDE SEQUENCE [LARGE SCALE GENOMIC DNA]</scope>
    <source>
        <strain evidence="2 3">GYP-15</strain>
    </source>
</reference>
<proteinExistence type="predicted"/>
<feature type="transmembrane region" description="Helical" evidence="1">
    <location>
        <begin position="38"/>
        <end position="59"/>
    </location>
</feature>
<dbReference type="EMBL" id="VIKR01000001">
    <property type="protein sequence ID" value="TQV76973.1"/>
    <property type="molecule type" value="Genomic_DNA"/>
</dbReference>
<dbReference type="Proteomes" id="UP000317839">
    <property type="component" value="Unassembled WGS sequence"/>
</dbReference>
<name>A0A545TIE1_9GAMM</name>
<keyword evidence="1" id="KW-1133">Transmembrane helix</keyword>
<comment type="caution">
    <text evidence="2">The sequence shown here is derived from an EMBL/GenBank/DDBJ whole genome shotgun (WGS) entry which is preliminary data.</text>
</comment>
<protein>
    <submittedName>
        <fullName evidence="2">DUF58 domain-containing protein</fullName>
    </submittedName>
</protein>
<gene>
    <name evidence="2" type="ORF">FLL45_03200</name>
</gene>
<feature type="transmembrane region" description="Helical" evidence="1">
    <location>
        <begin position="66"/>
        <end position="86"/>
    </location>
</feature>
<evidence type="ECO:0000313" key="3">
    <source>
        <dbReference type="Proteomes" id="UP000317839"/>
    </source>
</evidence>
<keyword evidence="1" id="KW-0812">Transmembrane</keyword>
<sequence length="332" mass="37448">MNQSILSLNKTLKNYFSGFFGSRMPKGKSVTLSQRSTYILPTGLGFFMGLILLLMLVGATNYQNNLAFLLTFLVAGIGLVSMIFTYQNIQGIQFSLINPGEVFVGETLPLPISLRSINRTKHFSIGIGLDKKNVSLVDVPDDNYVTLKVDVKAVNRGRLELPRITVMSVFPFGWLRTWAYFRFDTDIIVYPEPLEPARLDTQNWGQESEEGSRVEGSEDLYGLKPYQDGEPLTRVDWKSYARERGMFIREFAAHESADLCLNWEDFPGVDNETRLSYLTYMVLEASSNQLNFSLELPDKFVEYGEGDEHRKKCLKALALFGEAPQASGTSHA</sequence>
<dbReference type="PANTHER" id="PTHR34351">
    <property type="entry name" value="SLR1927 PROTEIN-RELATED"/>
    <property type="match status" value="1"/>
</dbReference>
<dbReference type="AlphaFoldDB" id="A0A545TIE1"/>
<dbReference type="PANTHER" id="PTHR34351:SF1">
    <property type="entry name" value="SLR1927 PROTEIN"/>
    <property type="match status" value="1"/>
</dbReference>
<accession>A0A545TIE1</accession>
<evidence type="ECO:0000313" key="2">
    <source>
        <dbReference type="EMBL" id="TQV76973.1"/>
    </source>
</evidence>
<dbReference type="OrthoDB" id="5298497at2"/>
<keyword evidence="3" id="KW-1185">Reference proteome</keyword>